<dbReference type="PROSITE" id="PS50817">
    <property type="entry name" value="INTEIN_N_TER"/>
    <property type="match status" value="1"/>
</dbReference>
<feature type="region of interest" description="Disordered" evidence="11">
    <location>
        <begin position="1579"/>
        <end position="1598"/>
    </location>
</feature>
<dbReference type="PROSITE" id="PS50818">
    <property type="entry name" value="INTEIN_C_TER"/>
    <property type="match status" value="1"/>
</dbReference>
<dbReference type="GO" id="GO:0006351">
    <property type="term" value="P:DNA-templated transcription"/>
    <property type="evidence" value="ECO:0007669"/>
    <property type="project" value="InterPro"/>
</dbReference>
<dbReference type="Pfam" id="PF04567">
    <property type="entry name" value="RNA_pol_Rpb2_5"/>
    <property type="match status" value="1"/>
</dbReference>
<evidence type="ECO:0000256" key="4">
    <source>
        <dbReference type="ARBA" id="ARBA00022679"/>
    </source>
</evidence>
<keyword evidence="9" id="KW-0804">Transcription</keyword>
<dbReference type="NCBIfam" id="TIGR01443">
    <property type="entry name" value="intein_Cterm"/>
    <property type="match status" value="1"/>
</dbReference>
<dbReference type="EC" id="2.7.7.6" evidence="2"/>
<dbReference type="GO" id="GO:0003899">
    <property type="term" value="F:DNA-directed RNA polymerase activity"/>
    <property type="evidence" value="ECO:0007669"/>
    <property type="project" value="UniProtKB-EC"/>
</dbReference>
<evidence type="ECO:0000256" key="9">
    <source>
        <dbReference type="ARBA" id="ARBA00023163"/>
    </source>
</evidence>
<dbReference type="Gene3D" id="2.40.270.10">
    <property type="entry name" value="DNA-directed RNA polymerase, subunit 2, domain 6"/>
    <property type="match status" value="1"/>
</dbReference>
<evidence type="ECO:0000256" key="1">
    <source>
        <dbReference type="ARBA" id="ARBA00006835"/>
    </source>
</evidence>
<keyword evidence="5" id="KW-0548">Nucleotidyltransferase</keyword>
<dbReference type="GO" id="GO:0008270">
    <property type="term" value="F:zinc ion binding"/>
    <property type="evidence" value="ECO:0007669"/>
    <property type="project" value="UniProtKB-KW"/>
</dbReference>
<dbReference type="NCBIfam" id="TIGR01445">
    <property type="entry name" value="intein_Nterm"/>
    <property type="match status" value="1"/>
</dbReference>
<reference evidence="14" key="1">
    <citation type="journal article" date="2017" name="Elife">
        <title>The kinetoplastid-infecting Bodo saltans virus (BsV), a window into the most abundant giant viruses in the sea.</title>
        <authorList>
            <person name="Deeg C.M."/>
            <person name="Chow C.-E.T."/>
            <person name="Suttle C.A."/>
        </authorList>
    </citation>
    <scope>NUCLEOTIDE SEQUENCE</scope>
    <source>
        <strain evidence="14">NG1</strain>
    </source>
</reference>
<keyword evidence="8" id="KW-0862">Zinc</keyword>
<dbReference type="InterPro" id="IPR007120">
    <property type="entry name" value="DNA-dir_RNAP_su2_dom"/>
</dbReference>
<protein>
    <recommendedName>
        <fullName evidence="2">DNA-directed RNA polymerase</fullName>
        <ecNumber evidence="2">2.7.7.6</ecNumber>
    </recommendedName>
</protein>
<dbReference type="GO" id="GO:0003677">
    <property type="term" value="F:DNA binding"/>
    <property type="evidence" value="ECO:0007669"/>
    <property type="project" value="InterPro"/>
</dbReference>
<dbReference type="Gene3D" id="2.170.16.10">
    <property type="entry name" value="Hedgehog/Intein (Hint) domain"/>
    <property type="match status" value="2"/>
</dbReference>
<dbReference type="InterPro" id="IPR015712">
    <property type="entry name" value="DNA-dir_RNA_pol_su2"/>
</dbReference>
<dbReference type="InterPro" id="IPR006141">
    <property type="entry name" value="Intein_N"/>
</dbReference>
<dbReference type="InterPro" id="IPR007646">
    <property type="entry name" value="RNA_pol_Rpb2_4"/>
</dbReference>
<keyword evidence="3" id="KW-0240">DNA-directed RNA polymerase</keyword>
<dbReference type="SUPFAM" id="SSF64484">
    <property type="entry name" value="beta and beta-prime subunits of DNA dependent RNA-polymerase"/>
    <property type="match status" value="3"/>
</dbReference>
<comment type="similarity">
    <text evidence="1">Belongs to the RNA polymerase beta chain family.</text>
</comment>
<evidence type="ECO:0000256" key="5">
    <source>
        <dbReference type="ARBA" id="ARBA00022695"/>
    </source>
</evidence>
<proteinExistence type="inferred from homology"/>
<dbReference type="GO" id="GO:0032549">
    <property type="term" value="F:ribonucleoside binding"/>
    <property type="evidence" value="ECO:0007669"/>
    <property type="project" value="InterPro"/>
</dbReference>
<evidence type="ECO:0000256" key="7">
    <source>
        <dbReference type="ARBA" id="ARBA00022771"/>
    </source>
</evidence>
<evidence type="ECO:0000256" key="10">
    <source>
        <dbReference type="ARBA" id="ARBA00048552"/>
    </source>
</evidence>
<dbReference type="SMART" id="SM00306">
    <property type="entry name" value="HintN"/>
    <property type="match status" value="2"/>
</dbReference>
<dbReference type="SUPFAM" id="SSF51294">
    <property type="entry name" value="Hedgehog/intein (Hint) domain"/>
    <property type="match status" value="2"/>
</dbReference>
<dbReference type="InterPro" id="IPR007647">
    <property type="entry name" value="RNA_pol_Rpb2_5"/>
</dbReference>
<dbReference type="InterPro" id="IPR014724">
    <property type="entry name" value="RNA_pol_RPB2_OB-fold"/>
</dbReference>
<evidence type="ECO:0000256" key="8">
    <source>
        <dbReference type="ARBA" id="ARBA00022833"/>
    </source>
</evidence>
<dbReference type="InterPro" id="IPR007645">
    <property type="entry name" value="RNA_pol_Rpb2_3"/>
</dbReference>
<dbReference type="GO" id="GO:0016539">
    <property type="term" value="P:intein-mediated protein splicing"/>
    <property type="evidence" value="ECO:0007669"/>
    <property type="project" value="InterPro"/>
</dbReference>
<accession>A0A2H4UU48</accession>
<dbReference type="Pfam" id="PF04566">
    <property type="entry name" value="RNA_pol_Rpb2_4"/>
    <property type="match status" value="1"/>
</dbReference>
<feature type="domain" description="Hint" evidence="13">
    <location>
        <begin position="507"/>
        <end position="606"/>
    </location>
</feature>
<dbReference type="InterPro" id="IPR003587">
    <property type="entry name" value="Hint_dom_N"/>
</dbReference>
<keyword evidence="7" id="KW-0863">Zinc-finger</keyword>
<evidence type="ECO:0000313" key="15">
    <source>
        <dbReference type="Proteomes" id="UP000240325"/>
    </source>
</evidence>
<dbReference type="InterPro" id="IPR007644">
    <property type="entry name" value="RNA_pol_bsu_protrusion"/>
</dbReference>
<dbReference type="InterPro" id="IPR007642">
    <property type="entry name" value="RNA_pol_Rpb2_2"/>
</dbReference>
<dbReference type="Gene3D" id="3.90.1100.10">
    <property type="match status" value="1"/>
</dbReference>
<evidence type="ECO:0000259" key="12">
    <source>
        <dbReference type="SMART" id="SM00305"/>
    </source>
</evidence>
<feature type="domain" description="Hint" evidence="12">
    <location>
        <begin position="647"/>
        <end position="693"/>
    </location>
</feature>
<dbReference type="Gene3D" id="3.90.1110.10">
    <property type="entry name" value="RNA polymerase Rpb2, domain 2"/>
    <property type="match status" value="1"/>
</dbReference>
<dbReference type="Gene3D" id="3.90.1800.10">
    <property type="entry name" value="RNA polymerase alpha subunit dimerisation domain"/>
    <property type="match status" value="1"/>
</dbReference>
<sequence length="1704" mass="197677">MVKNGSEKISKSSTDVISSSKDTLRNINDLTTDDLFRTSDLMFNKENYIYRHLYDSYNKFIEEDVKNFLEYEDHVFTESITYSTYYRYWYKFDNVRVQEPMMNNGVELLFPSTARHSNLTYSIKVYADVTQYQDVIDISSGEKKVNMVGEPMKNFVVAILPLMVRSKWCSLNIHKHKESEECDFDPGAYFIVKGGEKVVICQERMVDNKPLVFNKKDVGLYVQINSKSYRPMNNIQPLSIRFKKDNSMIVKVPILNELNVMVLIKAFGMESDKMIIEYITYDIYDNDMVELIRNSLDTCRNDKGIKITFQEEALDYLISKSKVLDKKYNQNDKDIKHAQKKQFIINLLKQNILPHVHGGLMEKAYQICYCINKLLKAQLKKIGLDDRDSYVNKRVDSVGDLMFELYKQQHKKMMSECKRFFDLRNKSNEKPLPIINTIKPSVIEQGFNAFLSTGHLLRRQGVAQILQRLTYLYTISLLRRIDAPGSSESTMKLTTPRHLHPSSVGFLCCVTGDTEILQHDGSIKLIENMSNSDKVWTLYQEDLTETFTEIKNFFKKEKQPILKISTITGRSLRCTPDHPLLVYSHGQYEMMDARELRIGHMVILRPKEFKNVTGSQVEYEKYCKYTIEEKGKQPMSQNEFMKRYLINDNIVTVPIEFIEQQEPEDVYDFTTVIDSHTLVANGFVTSNCIETPEHAKIGLTKHLSMIGSISILSREQYYIIYDYLMTNKLIRKIREVPPNELREHNMYKIFLNGDWMGLTNKFMELSDDLDKMKLEGLFDQKNTSIVRDDDLGEIRIYCDSGRLYRPVLRVENNVIELKKSQIDEINLDVTLKDAKNVYTWDEFLIRNPNVIEYIDSELQPYVMIAPKIKYVEEMRKRMISSIDKVKNIKSTHVDNRYDDMTYVKYNYCEIHPSLLMGEIMINVPFANRNQGPRNIFQYAQGRQAMTIYATNYRSRLDISFVLYKPQRNLVHTRGSVYTNTRFIPSGENCQVAIACYTGYNQEDSLIFNKTSIQRGKFRAMSLKKYILTVQTNQSTAQDDILTKPDPARVSGMKNGSYDKLNDKGYVDEETVIEYNDAILGKITPVSDNVNANSKPYRDASEFYKLGVPGVVDRVYLNTSNQDGYETRKLSIRSERVPAIGDKYCSTHGQKGTIGILLDGIDMPFNKHGIRPDIILNPNAIPSRMTVGQIVECLVGKAAVLQGYDCDGTPFEDYDLNNVEKVLESLGYNGKGVEELYNGMTGEKMKVKVFFGPTYYQRLKHLVADKIHCLSTEHDVLTSLGWKNITKITTNDKIATLNKNDEIEYQHPTHIHDYPDYEGSMYHIKNQAIDLSVTGNHRMWVSKNCDGKYDFERADNIIGKHVQYKNYGKNLNEPYNFKLFDVDMEAWLHFIGIWYANEKPYRTINILNNDPYKYILNSFKKLCIDYVYDDDNNSVDFYSEDFSDYLNSITQLPNWLLELSMEQTKLFLKALFYNIYKTYTKIDIDMIQHLCLHAGWSAIVNKKNDDEYFVYVKYDVEPVNVGKTFINSSVATNGYVKVKKMDEEVYNEKEKCHVVCVTVPNEVFFVRKNGKAVWTANSRARGPKTSLTRQAPEGRSRDGGLRVGEMERDAFIAHGIGKSLKEKLLDNSDAFITFVCDKCGFFAQRFDRPENKAYMSENDTYYCPACENFNDISKVRIPYAFKLFLHELMALNIAPRIQCKQDLHE</sequence>
<organism evidence="14">
    <name type="scientific">Bodo saltans virus</name>
    <dbReference type="NCBI Taxonomy" id="2024608"/>
    <lineage>
        <taxon>Viruses</taxon>
        <taxon>Varidnaviria</taxon>
        <taxon>Bamfordvirae</taxon>
        <taxon>Nucleocytoviricota</taxon>
        <taxon>Megaviricetes</taxon>
        <taxon>Imitervirales</taxon>
        <taxon>Mimiviridae</taxon>
        <taxon>Klosneuvirinae</taxon>
        <taxon>Theiavirus</taxon>
        <taxon>Theiavirus salishense</taxon>
    </lineage>
</organism>
<feature type="domain" description="Hint" evidence="13">
    <location>
        <begin position="1266"/>
        <end position="1366"/>
    </location>
</feature>
<comment type="catalytic activity">
    <reaction evidence="10">
        <text>RNA(n) + a ribonucleoside 5'-triphosphate = RNA(n+1) + diphosphate</text>
        <dbReference type="Rhea" id="RHEA:21248"/>
        <dbReference type="Rhea" id="RHEA-COMP:14527"/>
        <dbReference type="Rhea" id="RHEA-COMP:17342"/>
        <dbReference type="ChEBI" id="CHEBI:33019"/>
        <dbReference type="ChEBI" id="CHEBI:61557"/>
        <dbReference type="ChEBI" id="CHEBI:140395"/>
        <dbReference type="EC" id="2.7.7.6"/>
    </reaction>
</comment>
<evidence type="ECO:0000313" key="14">
    <source>
        <dbReference type="EMBL" id="ATZ80394.1"/>
    </source>
</evidence>
<dbReference type="InterPro" id="IPR037033">
    <property type="entry name" value="DNA-dir_RNAP_su2_hyb_sf"/>
</dbReference>
<dbReference type="Pfam" id="PF04560">
    <property type="entry name" value="RNA_pol_Rpb2_7"/>
    <property type="match status" value="1"/>
</dbReference>
<dbReference type="Pfam" id="PF14890">
    <property type="entry name" value="Intein_splicing"/>
    <property type="match status" value="1"/>
</dbReference>
<keyword evidence="6" id="KW-0479">Metal-binding</keyword>
<dbReference type="InterPro" id="IPR030934">
    <property type="entry name" value="Intein_C"/>
</dbReference>
<dbReference type="EMBL" id="MF782455">
    <property type="protein sequence ID" value="ATZ80394.1"/>
    <property type="molecule type" value="Genomic_DNA"/>
</dbReference>
<dbReference type="Gene3D" id="3.90.1070.20">
    <property type="match status" value="1"/>
</dbReference>
<evidence type="ECO:0000259" key="13">
    <source>
        <dbReference type="SMART" id="SM00306"/>
    </source>
</evidence>
<evidence type="ECO:0000256" key="2">
    <source>
        <dbReference type="ARBA" id="ARBA00012418"/>
    </source>
</evidence>
<dbReference type="GO" id="GO:0000428">
    <property type="term" value="C:DNA-directed RNA polymerase complex"/>
    <property type="evidence" value="ECO:0007669"/>
    <property type="project" value="UniProtKB-KW"/>
</dbReference>
<dbReference type="PANTHER" id="PTHR20856">
    <property type="entry name" value="DNA-DIRECTED RNA POLYMERASE I SUBUNIT 2"/>
    <property type="match status" value="1"/>
</dbReference>
<dbReference type="InterPro" id="IPR003586">
    <property type="entry name" value="Hint_dom_C"/>
</dbReference>
<dbReference type="InterPro" id="IPR037034">
    <property type="entry name" value="RNA_pol_Rpb2_2_sf"/>
</dbReference>
<evidence type="ECO:0000256" key="3">
    <source>
        <dbReference type="ARBA" id="ARBA00022478"/>
    </source>
</evidence>
<dbReference type="Pfam" id="PF04561">
    <property type="entry name" value="RNA_pol_Rpb2_2"/>
    <property type="match status" value="1"/>
</dbReference>
<dbReference type="InterPro" id="IPR036844">
    <property type="entry name" value="Hint_dom_sf"/>
</dbReference>
<dbReference type="Pfam" id="PF04563">
    <property type="entry name" value="RNA_pol_Rpb2_1"/>
    <property type="match status" value="1"/>
</dbReference>
<dbReference type="Gene3D" id="2.40.50.150">
    <property type="match status" value="1"/>
</dbReference>
<evidence type="ECO:0000256" key="6">
    <source>
        <dbReference type="ARBA" id="ARBA00022723"/>
    </source>
</evidence>
<name>A0A2H4UU48_9VIRU</name>
<dbReference type="Proteomes" id="UP000240325">
    <property type="component" value="Segment"/>
</dbReference>
<dbReference type="SMART" id="SM00305">
    <property type="entry name" value="HintC"/>
    <property type="match status" value="1"/>
</dbReference>
<dbReference type="InterPro" id="IPR007641">
    <property type="entry name" value="RNA_pol_Rpb2_7"/>
</dbReference>
<gene>
    <name evidence="14" type="ORF">BMW23_0337</name>
</gene>
<keyword evidence="4" id="KW-0808">Transferase</keyword>
<dbReference type="Pfam" id="PF04565">
    <property type="entry name" value="RNA_pol_Rpb2_3"/>
    <property type="match status" value="1"/>
</dbReference>
<dbReference type="Pfam" id="PF00562">
    <property type="entry name" value="RNA_pol_Rpb2_6"/>
    <property type="match status" value="1"/>
</dbReference>
<keyword evidence="15" id="KW-1185">Reference proteome</keyword>
<dbReference type="CDD" id="cd00081">
    <property type="entry name" value="Hint"/>
    <property type="match status" value="1"/>
</dbReference>
<evidence type="ECO:0000256" key="11">
    <source>
        <dbReference type="SAM" id="MobiDB-lite"/>
    </source>
</evidence>